<accession>A0A3N2C0X7</accession>
<sequence length="424" mass="48303">MRAKGEGSVFQDSRGYWCVMMELPPLDGKRRRKKIRSKDRATAERKMAEFKTALQARGEVAMPDPTVEEWFRYWMTTTVVPNVRPTTRLGYANIIEKFIVPVLGRTKLDSVTAAQVRRVGARMVDELGLSQSYNLYAYRVMSAAFEDAVRERYITFNPAKMIRPPRKPHVELEALDADEARAVLQRLKHDETWGARWATSILTGARRGEVIGLEWDRVTDVLDLSWQLQRFPLDHSTTPPKLIAPADFEYRQLRGGLFLTRPKSRAGWRIIPLVEPLRSIIEAHRESSPANKYGLVFSDDGRPIDPDRDSKRWRESRAGYGVTKNVRLHDLRHTAVDLMYEAGVPEDVIVEIIGHSARSMSRAYKSLGNRPRLTDAMERYSEQLREGARDTAPRCGACGAPVIEAGKAWRCTSCSMRYLRAPSA</sequence>
<gene>
    <name evidence="8" type="ORF">EDD42_1202</name>
</gene>
<dbReference type="PANTHER" id="PTHR30629:SF2">
    <property type="entry name" value="PROPHAGE INTEGRASE INTS-RELATED"/>
    <property type="match status" value="1"/>
</dbReference>
<keyword evidence="3 5" id="KW-0238">DNA-binding</keyword>
<evidence type="ECO:0000256" key="5">
    <source>
        <dbReference type="PROSITE-ProRule" id="PRU01248"/>
    </source>
</evidence>
<dbReference type="GO" id="GO:0003677">
    <property type="term" value="F:DNA binding"/>
    <property type="evidence" value="ECO:0007669"/>
    <property type="project" value="UniProtKB-UniRule"/>
</dbReference>
<dbReference type="GO" id="GO:0015074">
    <property type="term" value="P:DNA integration"/>
    <property type="evidence" value="ECO:0007669"/>
    <property type="project" value="UniProtKB-KW"/>
</dbReference>
<keyword evidence="9" id="KW-1185">Reference proteome</keyword>
<dbReference type="SUPFAM" id="SSF56349">
    <property type="entry name" value="DNA breaking-rejoining enzymes"/>
    <property type="match status" value="1"/>
</dbReference>
<name>A0A3N2C0X7_9MICO</name>
<dbReference type="PANTHER" id="PTHR30629">
    <property type="entry name" value="PROPHAGE INTEGRASE"/>
    <property type="match status" value="1"/>
</dbReference>
<dbReference type="PROSITE" id="PS51898">
    <property type="entry name" value="TYR_RECOMBINASE"/>
    <property type="match status" value="1"/>
</dbReference>
<evidence type="ECO:0000313" key="9">
    <source>
        <dbReference type="Proteomes" id="UP000266915"/>
    </source>
</evidence>
<dbReference type="Proteomes" id="UP000266915">
    <property type="component" value="Unassembled WGS sequence"/>
</dbReference>
<dbReference type="GO" id="GO:0006310">
    <property type="term" value="P:DNA recombination"/>
    <property type="evidence" value="ECO:0007669"/>
    <property type="project" value="UniProtKB-KW"/>
</dbReference>
<comment type="caution">
    <text evidence="8">The sequence shown here is derived from an EMBL/GenBank/DDBJ whole genome shotgun (WGS) entry which is preliminary data.</text>
</comment>
<evidence type="ECO:0000313" key="8">
    <source>
        <dbReference type="EMBL" id="ROR81149.1"/>
    </source>
</evidence>
<dbReference type="EMBL" id="RKHL01000001">
    <property type="protein sequence ID" value="ROR81149.1"/>
    <property type="molecule type" value="Genomic_DNA"/>
</dbReference>
<dbReference type="InterPro" id="IPR002104">
    <property type="entry name" value="Integrase_catalytic"/>
</dbReference>
<dbReference type="Gene3D" id="1.10.150.130">
    <property type="match status" value="1"/>
</dbReference>
<dbReference type="InterPro" id="IPR050808">
    <property type="entry name" value="Phage_Integrase"/>
</dbReference>
<feature type="domain" description="Tyr recombinase" evidence="6">
    <location>
        <begin position="170"/>
        <end position="378"/>
    </location>
</feature>
<evidence type="ECO:0000256" key="1">
    <source>
        <dbReference type="ARBA" id="ARBA00008857"/>
    </source>
</evidence>
<dbReference type="InterPro" id="IPR004107">
    <property type="entry name" value="Integrase_SAM-like_N"/>
</dbReference>
<dbReference type="InterPro" id="IPR013762">
    <property type="entry name" value="Integrase-like_cat_sf"/>
</dbReference>
<organism evidence="8 9">
    <name type="scientific">Plantibacter flavus</name>
    <dbReference type="NCBI Taxonomy" id="150123"/>
    <lineage>
        <taxon>Bacteria</taxon>
        <taxon>Bacillati</taxon>
        <taxon>Actinomycetota</taxon>
        <taxon>Actinomycetes</taxon>
        <taxon>Micrococcales</taxon>
        <taxon>Microbacteriaceae</taxon>
        <taxon>Plantibacter</taxon>
    </lineage>
</organism>
<dbReference type="Gene3D" id="1.10.443.10">
    <property type="entry name" value="Intergrase catalytic core"/>
    <property type="match status" value="1"/>
</dbReference>
<dbReference type="InterPro" id="IPR044068">
    <property type="entry name" value="CB"/>
</dbReference>
<dbReference type="InterPro" id="IPR011010">
    <property type="entry name" value="DNA_brk_join_enz"/>
</dbReference>
<dbReference type="Pfam" id="PF14659">
    <property type="entry name" value="Phage_int_SAM_3"/>
    <property type="match status" value="1"/>
</dbReference>
<evidence type="ECO:0000259" key="6">
    <source>
        <dbReference type="PROSITE" id="PS51898"/>
    </source>
</evidence>
<dbReference type="AlphaFoldDB" id="A0A3N2C0X7"/>
<dbReference type="Pfam" id="PF00589">
    <property type="entry name" value="Phage_integrase"/>
    <property type="match status" value="1"/>
</dbReference>
<dbReference type="InterPro" id="IPR010998">
    <property type="entry name" value="Integrase_recombinase_N"/>
</dbReference>
<feature type="domain" description="Core-binding (CB)" evidence="7">
    <location>
        <begin position="61"/>
        <end position="149"/>
    </location>
</feature>
<evidence type="ECO:0000256" key="2">
    <source>
        <dbReference type="ARBA" id="ARBA00022908"/>
    </source>
</evidence>
<keyword evidence="2" id="KW-0229">DNA integration</keyword>
<keyword evidence="4" id="KW-0233">DNA recombination</keyword>
<comment type="similarity">
    <text evidence="1">Belongs to the 'phage' integrase family.</text>
</comment>
<evidence type="ECO:0000256" key="4">
    <source>
        <dbReference type="ARBA" id="ARBA00023172"/>
    </source>
</evidence>
<dbReference type="PROSITE" id="PS51900">
    <property type="entry name" value="CB"/>
    <property type="match status" value="1"/>
</dbReference>
<evidence type="ECO:0000259" key="7">
    <source>
        <dbReference type="PROSITE" id="PS51900"/>
    </source>
</evidence>
<proteinExistence type="inferred from homology"/>
<evidence type="ECO:0000256" key="3">
    <source>
        <dbReference type="ARBA" id="ARBA00023125"/>
    </source>
</evidence>
<reference evidence="8 9" key="1">
    <citation type="submission" date="2018-11" db="EMBL/GenBank/DDBJ databases">
        <title>Sequencing the genomes of 1000 actinobacteria strains.</title>
        <authorList>
            <person name="Klenk H.-P."/>
        </authorList>
    </citation>
    <scope>NUCLEOTIDE SEQUENCE [LARGE SCALE GENOMIC DNA]</scope>
    <source>
        <strain evidence="8 9">DSM 14012</strain>
    </source>
</reference>
<protein>
    <submittedName>
        <fullName evidence="8">Site-specific recombinase XerC</fullName>
    </submittedName>
</protein>